<evidence type="ECO:0000259" key="3">
    <source>
        <dbReference type="PROSITE" id="PS50157"/>
    </source>
</evidence>
<dbReference type="SMART" id="SM00355">
    <property type="entry name" value="ZnF_C2H2"/>
    <property type="match status" value="2"/>
</dbReference>
<feature type="non-terminal residue" evidence="4">
    <location>
        <position position="1"/>
    </location>
</feature>
<evidence type="ECO:0000313" key="5">
    <source>
        <dbReference type="EMBL" id="CAF3664032.1"/>
    </source>
</evidence>
<feature type="compositionally biased region" description="Polar residues" evidence="2">
    <location>
        <begin position="135"/>
        <end position="148"/>
    </location>
</feature>
<feature type="domain" description="C2H2-type" evidence="3">
    <location>
        <begin position="265"/>
        <end position="296"/>
    </location>
</feature>
<feature type="region of interest" description="Disordered" evidence="2">
    <location>
        <begin position="135"/>
        <end position="262"/>
    </location>
</feature>
<evidence type="ECO:0000256" key="2">
    <source>
        <dbReference type="SAM" id="MobiDB-lite"/>
    </source>
</evidence>
<dbReference type="AlphaFoldDB" id="A0A813Y664"/>
<keyword evidence="1" id="KW-0479">Metal-binding</keyword>
<proteinExistence type="predicted"/>
<evidence type="ECO:0000313" key="6">
    <source>
        <dbReference type="Proteomes" id="UP000663829"/>
    </source>
</evidence>
<feature type="compositionally biased region" description="Polar residues" evidence="2">
    <location>
        <begin position="241"/>
        <end position="252"/>
    </location>
</feature>
<evidence type="ECO:0000313" key="4">
    <source>
        <dbReference type="EMBL" id="CAF0877306.1"/>
    </source>
</evidence>
<name>A0A813Y664_9BILA</name>
<keyword evidence="6" id="KW-1185">Reference proteome</keyword>
<dbReference type="PROSITE" id="PS50157">
    <property type="entry name" value="ZINC_FINGER_C2H2_2"/>
    <property type="match status" value="1"/>
</dbReference>
<organism evidence="4 6">
    <name type="scientific">Didymodactylos carnosus</name>
    <dbReference type="NCBI Taxonomy" id="1234261"/>
    <lineage>
        <taxon>Eukaryota</taxon>
        <taxon>Metazoa</taxon>
        <taxon>Spiralia</taxon>
        <taxon>Gnathifera</taxon>
        <taxon>Rotifera</taxon>
        <taxon>Eurotatoria</taxon>
        <taxon>Bdelloidea</taxon>
        <taxon>Philodinida</taxon>
        <taxon>Philodinidae</taxon>
        <taxon>Didymodactylos</taxon>
    </lineage>
</organism>
<dbReference type="PROSITE" id="PS00028">
    <property type="entry name" value="ZINC_FINGER_C2H2_1"/>
    <property type="match status" value="1"/>
</dbReference>
<dbReference type="EMBL" id="CAJNOQ010001214">
    <property type="protein sequence ID" value="CAF0877306.1"/>
    <property type="molecule type" value="Genomic_DNA"/>
</dbReference>
<dbReference type="Proteomes" id="UP000681722">
    <property type="component" value="Unassembled WGS sequence"/>
</dbReference>
<accession>A0A813Y664</accession>
<feature type="compositionally biased region" description="Polar residues" evidence="2">
    <location>
        <begin position="164"/>
        <end position="190"/>
    </location>
</feature>
<keyword evidence="1" id="KW-0862">Zinc</keyword>
<gene>
    <name evidence="4" type="ORF">GPM918_LOCUS7421</name>
    <name evidence="5" type="ORF">SRO942_LOCUS7421</name>
</gene>
<sequence>MTNTSTIVDRTTLFKIVEQYLTFSDDTSVIEFISWIKRRLKLTDISSVKESGVSLMNNTVNNSDLINTSQLFMCRCGHRYSLRFTMTDFLNGNNKNPSSSPYCNSSEQDCIDIDTNMISDDDDGNLTMMNGQQNIINEPLSPNNNGSRANRRKLSKPVRKDLTVVQQQQIDTTNKDIISTSSPHRSVTSRGSRESDYINEPSPNEVTLKLQRPNEDKSQKNTTTTVQDVPIIHSEQRHHSTASYTNRSMSLNHKSDHHSTSSFRHRCPRCGVAFSQRSSLARHRLRPCGSHHASSSNVKTQNQLYSNKSYSSSNHRPHHSQQLSKLFICSYCSIRLHSREQISNHESMHQQGYYYCKKCFEFYIPVFDNGQSRSHDCCTNRTIAERTLLNAFTIDDETTTTLTDNMTEKNNTTNDQEQVNDFTDNDVDIKQETTSVKRDEYDKMMFLTQKKSIHQKQHIYNE</sequence>
<dbReference type="GO" id="GO:0008270">
    <property type="term" value="F:zinc ion binding"/>
    <property type="evidence" value="ECO:0007669"/>
    <property type="project" value="UniProtKB-KW"/>
</dbReference>
<protein>
    <recommendedName>
        <fullName evidence="3">C2H2-type domain-containing protein</fullName>
    </recommendedName>
</protein>
<dbReference type="InterPro" id="IPR013087">
    <property type="entry name" value="Znf_C2H2_type"/>
</dbReference>
<reference evidence="4" key="1">
    <citation type="submission" date="2021-02" db="EMBL/GenBank/DDBJ databases">
        <authorList>
            <person name="Nowell W R."/>
        </authorList>
    </citation>
    <scope>NUCLEOTIDE SEQUENCE</scope>
</reference>
<dbReference type="EMBL" id="CAJOBC010001214">
    <property type="protein sequence ID" value="CAF3664032.1"/>
    <property type="molecule type" value="Genomic_DNA"/>
</dbReference>
<comment type="caution">
    <text evidence="4">The sequence shown here is derived from an EMBL/GenBank/DDBJ whole genome shotgun (WGS) entry which is preliminary data.</text>
</comment>
<evidence type="ECO:0000256" key="1">
    <source>
        <dbReference type="PROSITE-ProRule" id="PRU00042"/>
    </source>
</evidence>
<keyword evidence="1" id="KW-0863">Zinc-finger</keyword>
<dbReference type="Proteomes" id="UP000663829">
    <property type="component" value="Unassembled WGS sequence"/>
</dbReference>